<dbReference type="GO" id="GO:0008374">
    <property type="term" value="F:O-acyltransferase activity"/>
    <property type="evidence" value="ECO:0007669"/>
    <property type="project" value="TreeGrafter"/>
</dbReference>
<reference evidence="3 4" key="1">
    <citation type="submission" date="2019-02" db="EMBL/GenBank/DDBJ databases">
        <title>Deep-cultivation of Planctomycetes and their phenomic and genomic characterization uncovers novel biology.</title>
        <authorList>
            <person name="Wiegand S."/>
            <person name="Jogler M."/>
            <person name="Boedeker C."/>
            <person name="Pinto D."/>
            <person name="Vollmers J."/>
            <person name="Rivas-Marin E."/>
            <person name="Kohn T."/>
            <person name="Peeters S.H."/>
            <person name="Heuer A."/>
            <person name="Rast P."/>
            <person name="Oberbeckmann S."/>
            <person name="Bunk B."/>
            <person name="Jeske O."/>
            <person name="Meyerdierks A."/>
            <person name="Storesund J.E."/>
            <person name="Kallscheuer N."/>
            <person name="Luecker S."/>
            <person name="Lage O.M."/>
            <person name="Pohl T."/>
            <person name="Merkel B.J."/>
            <person name="Hornburger P."/>
            <person name="Mueller R.-W."/>
            <person name="Bruemmer F."/>
            <person name="Labrenz M."/>
            <person name="Spormann A.M."/>
            <person name="Op Den Camp H."/>
            <person name="Overmann J."/>
            <person name="Amann R."/>
            <person name="Jetten M.S.M."/>
            <person name="Mascher T."/>
            <person name="Medema M.H."/>
            <person name="Devos D.P."/>
            <person name="Kaster A.-K."/>
            <person name="Ovreas L."/>
            <person name="Rohde M."/>
            <person name="Galperin M.Y."/>
            <person name="Jogler C."/>
        </authorList>
    </citation>
    <scope>NUCLEOTIDE SEQUENCE [LARGE SCALE GENOMIC DNA]</scope>
    <source>
        <strain evidence="3 4">Pla123a</strain>
    </source>
</reference>
<dbReference type="NCBIfam" id="NF007797">
    <property type="entry name" value="PRK10502.1"/>
    <property type="match status" value="1"/>
</dbReference>
<keyword evidence="2 3" id="KW-0808">Transferase</keyword>
<dbReference type="AlphaFoldDB" id="A0A5C5YTV5"/>
<keyword evidence="3" id="KW-0012">Acyltransferase</keyword>
<dbReference type="Proteomes" id="UP000318478">
    <property type="component" value="Unassembled WGS sequence"/>
</dbReference>
<organism evidence="3 4">
    <name type="scientific">Posidoniimonas polymericola</name>
    <dbReference type="NCBI Taxonomy" id="2528002"/>
    <lineage>
        <taxon>Bacteria</taxon>
        <taxon>Pseudomonadati</taxon>
        <taxon>Planctomycetota</taxon>
        <taxon>Planctomycetia</taxon>
        <taxon>Pirellulales</taxon>
        <taxon>Lacipirellulaceae</taxon>
        <taxon>Posidoniimonas</taxon>
    </lineage>
</organism>
<evidence type="ECO:0000256" key="1">
    <source>
        <dbReference type="ARBA" id="ARBA00007274"/>
    </source>
</evidence>
<name>A0A5C5YTV5_9BACT</name>
<proteinExistence type="inferred from homology"/>
<gene>
    <name evidence="3" type="ORF">Pla123a_12060</name>
</gene>
<dbReference type="InterPro" id="IPR011004">
    <property type="entry name" value="Trimer_LpxA-like_sf"/>
</dbReference>
<dbReference type="EC" id="2.3.1.-" evidence="3"/>
<dbReference type="Gene3D" id="2.160.10.10">
    <property type="entry name" value="Hexapeptide repeat proteins"/>
    <property type="match status" value="1"/>
</dbReference>
<dbReference type="PANTHER" id="PTHR23416">
    <property type="entry name" value="SIALIC ACID SYNTHASE-RELATED"/>
    <property type="match status" value="1"/>
</dbReference>
<dbReference type="SUPFAM" id="SSF51161">
    <property type="entry name" value="Trimeric LpxA-like enzymes"/>
    <property type="match status" value="1"/>
</dbReference>
<dbReference type="EMBL" id="SJPO01000002">
    <property type="protein sequence ID" value="TWT78415.1"/>
    <property type="molecule type" value="Genomic_DNA"/>
</dbReference>
<keyword evidence="4" id="KW-1185">Reference proteome</keyword>
<comment type="caution">
    <text evidence="3">The sequence shown here is derived from an EMBL/GenBank/DDBJ whole genome shotgun (WGS) entry which is preliminary data.</text>
</comment>
<dbReference type="PANTHER" id="PTHR23416:SF23">
    <property type="entry name" value="ACETYLTRANSFERASE C18B11.09C-RELATED"/>
    <property type="match status" value="1"/>
</dbReference>
<dbReference type="GO" id="GO:0005829">
    <property type="term" value="C:cytosol"/>
    <property type="evidence" value="ECO:0007669"/>
    <property type="project" value="TreeGrafter"/>
</dbReference>
<sequence>MSQPPANNRPLIQLTGYRANFDRGASALVEAAWVLCKFCFFFPRLPFPSAWRVWLLRRFGAAIGRGVVIRAAVNVTHPWRLAIGDHVWIGEEVWIHNLAPVTIGSNVCLSQRAFLCAASHDFRRESFDLVLKPIVVESHAWVAAGSLVLPGVTVGEGALVCGGSVVCQDVPPRASVRGNPAE</sequence>
<evidence type="ECO:0000313" key="3">
    <source>
        <dbReference type="EMBL" id="TWT78415.1"/>
    </source>
</evidence>
<dbReference type="InterPro" id="IPR051159">
    <property type="entry name" value="Hexapeptide_acetyltransf"/>
</dbReference>
<protein>
    <submittedName>
        <fullName evidence="3">Putative acetyltransferase</fullName>
        <ecNumber evidence="3">2.3.1.-</ecNumber>
    </submittedName>
</protein>
<comment type="similarity">
    <text evidence="1">Belongs to the transferase hexapeptide repeat family.</text>
</comment>
<dbReference type="RefSeq" id="WP_231956339.1">
    <property type="nucleotide sequence ID" value="NZ_SJPO01000002.1"/>
</dbReference>
<accession>A0A5C5YTV5</accession>
<dbReference type="CDD" id="cd05825">
    <property type="entry name" value="LbH_wcaF_like"/>
    <property type="match status" value="1"/>
</dbReference>
<evidence type="ECO:0000313" key="4">
    <source>
        <dbReference type="Proteomes" id="UP000318478"/>
    </source>
</evidence>
<evidence type="ECO:0000256" key="2">
    <source>
        <dbReference type="ARBA" id="ARBA00022679"/>
    </source>
</evidence>